<dbReference type="InterPro" id="IPR050645">
    <property type="entry name" value="Histidine_acid_phosphatase"/>
</dbReference>
<evidence type="ECO:0000313" key="5">
    <source>
        <dbReference type="EMBL" id="JAC26124.1"/>
    </source>
</evidence>
<organism evidence="5">
    <name type="scientific">Amblyomma parvum</name>
    <name type="common">South American tick</name>
    <dbReference type="NCBI Taxonomy" id="251391"/>
    <lineage>
        <taxon>Eukaryota</taxon>
        <taxon>Metazoa</taxon>
        <taxon>Ecdysozoa</taxon>
        <taxon>Arthropoda</taxon>
        <taxon>Chelicerata</taxon>
        <taxon>Arachnida</taxon>
        <taxon>Acari</taxon>
        <taxon>Parasitiformes</taxon>
        <taxon>Ixodida</taxon>
        <taxon>Ixodoidea</taxon>
        <taxon>Ixodidae</taxon>
        <taxon>Amblyomminae</taxon>
        <taxon>Amblyomma</taxon>
    </lineage>
</organism>
<comment type="similarity">
    <text evidence="2">Belongs to the histidine acid phosphatase family.</text>
</comment>
<dbReference type="SUPFAM" id="SSF53254">
    <property type="entry name" value="Phosphoglycerate mutase-like"/>
    <property type="match status" value="1"/>
</dbReference>
<dbReference type="GO" id="GO:0003993">
    <property type="term" value="F:acid phosphatase activity"/>
    <property type="evidence" value="ECO:0007669"/>
    <property type="project" value="UniProtKB-EC"/>
</dbReference>
<reference evidence="5" key="1">
    <citation type="submission" date="2014-03" db="EMBL/GenBank/DDBJ databases">
        <title>The sialotranscriptome of Amblyomma triste, Amblyomma parvum and Amblyomma cajennense ticks, uncovered by 454-based RNA-seq.</title>
        <authorList>
            <person name="Garcia G.R."/>
            <person name="Gardinassi L.G."/>
            <person name="Ribeiro J.M."/>
            <person name="Anatrielo E."/>
            <person name="Ferreira B.R."/>
            <person name="Moreira H.N."/>
            <person name="Mafra C."/>
            <person name="Olegario M.M."/>
            <person name="Szabo P.J."/>
            <person name="Miranda-Santos I.K."/>
            <person name="Maruyama S.R."/>
        </authorList>
    </citation>
    <scope>NUCLEOTIDE SEQUENCE</scope>
    <source>
        <strain evidence="5">Araguapaz</strain>
        <tissue evidence="5">Salivary glands</tissue>
    </source>
</reference>
<dbReference type="InterPro" id="IPR033379">
    <property type="entry name" value="Acid_Pase_AS"/>
</dbReference>
<dbReference type="PROSITE" id="PS00616">
    <property type="entry name" value="HIS_ACID_PHOSPHAT_1"/>
    <property type="match status" value="1"/>
</dbReference>
<keyword evidence="3" id="KW-1133">Transmembrane helix</keyword>
<keyword evidence="3" id="KW-0812">Transmembrane</keyword>
<protein>
    <submittedName>
        <fullName evidence="5">Putative lysosomal &amp; prostatic acid phosphatase</fullName>
    </submittedName>
</protein>
<dbReference type="AlphaFoldDB" id="A0A023FXB4"/>
<comment type="catalytic activity">
    <reaction evidence="1">
        <text>a phosphate monoester + H2O = an alcohol + phosphate</text>
        <dbReference type="Rhea" id="RHEA:15017"/>
        <dbReference type="ChEBI" id="CHEBI:15377"/>
        <dbReference type="ChEBI" id="CHEBI:30879"/>
        <dbReference type="ChEBI" id="CHEBI:43474"/>
        <dbReference type="ChEBI" id="CHEBI:67140"/>
        <dbReference type="EC" id="3.1.3.2"/>
    </reaction>
</comment>
<dbReference type="EMBL" id="GBBL01001196">
    <property type="protein sequence ID" value="JAC26124.1"/>
    <property type="molecule type" value="mRNA"/>
</dbReference>
<feature type="chain" id="PRO_5001515702" evidence="4">
    <location>
        <begin position="17"/>
        <end position="422"/>
    </location>
</feature>
<evidence type="ECO:0000256" key="4">
    <source>
        <dbReference type="SAM" id="SignalP"/>
    </source>
</evidence>
<feature type="signal peptide" evidence="4">
    <location>
        <begin position="1"/>
        <end position="16"/>
    </location>
</feature>
<evidence type="ECO:0000256" key="2">
    <source>
        <dbReference type="ARBA" id="ARBA00005375"/>
    </source>
</evidence>
<accession>A0A023FXB4</accession>
<evidence type="ECO:0000256" key="1">
    <source>
        <dbReference type="ARBA" id="ARBA00000032"/>
    </source>
</evidence>
<dbReference type="InterPro" id="IPR029033">
    <property type="entry name" value="His_PPase_superfam"/>
</dbReference>
<name>A0A023FXB4_AMBPA</name>
<dbReference type="CDD" id="cd07061">
    <property type="entry name" value="HP_HAP_like"/>
    <property type="match status" value="1"/>
</dbReference>
<sequence length="422" mass="47611">MEAMLAFMFFHAFVLAATRQQVAGETNESSLVLLQVVYRHGDRTPIRTFKNDPIPITAWKEGPGQLTKLGCQQHYSLGSHLRSWYSHFISGNPHELRVWSSDKDRCLASAQCHLAGFAVPSPDWAWNKTFPWQPVPIHTRPVSEDGMLVPGDAYCPEATAEAERVKNSAEGQAFLQKYHKLYEMLTEKTGSIIADWDDASFVYDALLIERYHNYSTPKWAQELWDKLRYQSDQSFVFYTKTPLLKRLLAGLLLANLSGNLEVAAQNKSEHKVFMYSTHDTEVAAILDSLGVFDGHAPPYCSCLLLELWKNGPGNFSVRGLTLNAFDMMPQAVRFPGCTDEFCTLEEFLSLARENIPDDWHRECGLQQPFFLSDGALALVIGQSAVLAIVVFSCTAYVLLRRRRTPKNMVAYSPLPTEFSPTN</sequence>
<proteinExistence type="evidence at transcript level"/>
<dbReference type="Pfam" id="PF00328">
    <property type="entry name" value="His_Phos_2"/>
    <property type="match status" value="1"/>
</dbReference>
<keyword evidence="4" id="KW-0732">Signal</keyword>
<feature type="transmembrane region" description="Helical" evidence="3">
    <location>
        <begin position="375"/>
        <end position="399"/>
    </location>
</feature>
<dbReference type="PANTHER" id="PTHR11567:SF210">
    <property type="entry name" value="ACID PHOSPHATASE 5-RELATED"/>
    <property type="match status" value="1"/>
</dbReference>
<dbReference type="InterPro" id="IPR000560">
    <property type="entry name" value="His_Pase_clade-2"/>
</dbReference>
<evidence type="ECO:0000256" key="3">
    <source>
        <dbReference type="SAM" id="Phobius"/>
    </source>
</evidence>
<dbReference type="Gene3D" id="3.40.50.1240">
    <property type="entry name" value="Phosphoglycerate mutase-like"/>
    <property type="match status" value="1"/>
</dbReference>
<keyword evidence="3" id="KW-0472">Membrane</keyword>
<dbReference type="PANTHER" id="PTHR11567">
    <property type="entry name" value="ACID PHOSPHATASE-RELATED"/>
    <property type="match status" value="1"/>
</dbReference>
<dbReference type="PROSITE" id="PS00778">
    <property type="entry name" value="HIS_ACID_PHOSPHAT_2"/>
    <property type="match status" value="1"/>
</dbReference>